<dbReference type="InterPro" id="IPR043502">
    <property type="entry name" value="DNA/RNA_pol_sf"/>
</dbReference>
<accession>A0A0V0TMY2</accession>
<evidence type="ECO:0000313" key="2">
    <source>
        <dbReference type="Proteomes" id="UP000055048"/>
    </source>
</evidence>
<organism evidence="1 2">
    <name type="scientific">Trichinella murrelli</name>
    <dbReference type="NCBI Taxonomy" id="144512"/>
    <lineage>
        <taxon>Eukaryota</taxon>
        <taxon>Metazoa</taxon>
        <taxon>Ecdysozoa</taxon>
        <taxon>Nematoda</taxon>
        <taxon>Enoplea</taxon>
        <taxon>Dorylaimia</taxon>
        <taxon>Trichinellida</taxon>
        <taxon>Trichinellidae</taxon>
        <taxon>Trichinella</taxon>
    </lineage>
</organism>
<evidence type="ECO:0000313" key="1">
    <source>
        <dbReference type="EMBL" id="KRX40415.1"/>
    </source>
</evidence>
<comment type="caution">
    <text evidence="1">The sequence shown here is derived from an EMBL/GenBank/DDBJ whole genome shotgun (WGS) entry which is preliminary data.</text>
</comment>
<dbReference type="Proteomes" id="UP000055048">
    <property type="component" value="Unassembled WGS sequence"/>
</dbReference>
<proteinExistence type="predicted"/>
<dbReference type="EMBL" id="JYDJ01000200">
    <property type="protein sequence ID" value="KRX40415.1"/>
    <property type="molecule type" value="Genomic_DNA"/>
</dbReference>
<dbReference type="SUPFAM" id="SSF56672">
    <property type="entry name" value="DNA/RNA polymerases"/>
    <property type="match status" value="1"/>
</dbReference>
<name>A0A0V0TMY2_9BILA</name>
<dbReference type="AlphaFoldDB" id="A0A0V0TMY2"/>
<keyword evidence="2" id="KW-1185">Reference proteome</keyword>
<protein>
    <submittedName>
        <fullName evidence="1">Uncharacterized protein</fullName>
    </submittedName>
</protein>
<gene>
    <name evidence="1" type="ORF">T05_4761</name>
</gene>
<sequence>MSVFSLVTLRTGRWLRCVAAVVEVDLLYYHRKEQLTLADSASLPELDLLPSLFGLIRNPYRYGNTRQRWIKSDNCQPFMNFKRSSLMKRFVDVSYVFLCELLRKKKSLGLPKNAVKAFEVSKQAIVNATLLSHALDNKALSLEVDVSDFAADAVFNYI</sequence>
<reference evidence="1 2" key="1">
    <citation type="submission" date="2015-01" db="EMBL/GenBank/DDBJ databases">
        <title>Evolution of Trichinella species and genotypes.</title>
        <authorList>
            <person name="Korhonen P.K."/>
            <person name="Edoardo P."/>
            <person name="Giuseppe L.R."/>
            <person name="Gasser R.B."/>
        </authorList>
    </citation>
    <scope>NUCLEOTIDE SEQUENCE [LARGE SCALE GENOMIC DNA]</scope>
    <source>
        <strain evidence="1">ISS417</strain>
    </source>
</reference>